<dbReference type="InterPro" id="IPR019594">
    <property type="entry name" value="Glu/Gly-bd"/>
</dbReference>
<gene>
    <name evidence="19" type="primary">LOC106056661</name>
</gene>
<keyword evidence="10" id="KW-0628">Postsynaptic cell membrane</keyword>
<keyword evidence="12" id="KW-0407">Ion channel</keyword>
<evidence type="ECO:0000256" key="1">
    <source>
        <dbReference type="ARBA" id="ARBA00004141"/>
    </source>
</evidence>
<dbReference type="GeneID" id="106056661"/>
<feature type="transmembrane region" description="Helical" evidence="15">
    <location>
        <begin position="605"/>
        <end position="624"/>
    </location>
</feature>
<dbReference type="Pfam" id="PF01094">
    <property type="entry name" value="ANF_receptor"/>
    <property type="match status" value="1"/>
</dbReference>
<keyword evidence="5" id="KW-0770">Synapse</keyword>
<dbReference type="OMA" id="ALAPFQM"/>
<feature type="compositionally biased region" description="Basic and acidic residues" evidence="14">
    <location>
        <begin position="915"/>
        <end position="928"/>
    </location>
</feature>
<dbReference type="SMART" id="SM00079">
    <property type="entry name" value="PBPe"/>
    <property type="match status" value="1"/>
</dbReference>
<evidence type="ECO:0000313" key="18">
    <source>
        <dbReference type="Proteomes" id="UP001165740"/>
    </source>
</evidence>
<evidence type="ECO:0000256" key="6">
    <source>
        <dbReference type="ARBA" id="ARBA00023065"/>
    </source>
</evidence>
<proteinExistence type="predicted"/>
<evidence type="ECO:0000313" key="19">
    <source>
        <dbReference type="RefSeq" id="XP_055894614.1"/>
    </source>
</evidence>
<keyword evidence="3 15" id="KW-0812">Transmembrane</keyword>
<dbReference type="AlphaFoldDB" id="A0A9W3B567"/>
<evidence type="ECO:0000256" key="4">
    <source>
        <dbReference type="ARBA" id="ARBA00022989"/>
    </source>
</evidence>
<sequence>MGSYGLTRCRFKCAGLLPLQTRRRTCGCVTGMSEWVAAFGQHFVHIAAVLLLLTVASFGGARGNETTSAATSLWETTEATSKLDDSFDDTKIDLSQNGEVQHEMHLLGIINSSLNPAAYHAQKIIREIDNISFTSVYLEDYSPDDVYSYKKAIKALRGMGLDAVIGPYSWAYAVVTENLRIPYFVTSLTPLAHELSSSYLIQLFPNAEVFANATKDMLQYYDLNKVVVFYDTHPGEVILEKLAQTSSMQATSVLINNRTLGNIREKLISVRNHYFTTFVTVLNPQHTRLVLDEALSLSLFSTPHKWLLVNLGLREYDLSRFVDSYANVTVIRLMMDYNSMYCKLQHDYINLRRAVFHDAIMLYRQMNGSVGGGQKTEKGKMRQTVRRLEMDGCTGHLDFSVQGQRQESFLQLMTLEGYKTGEHPKKHSLYKSLQQNATIFESLGSNFISGTWRSKQSELKQRVEPSRSYSTVSRLEGNVFGNEPLRVTVMIEDPFVSKRTDNGDFEGFCIDILEEVSRILGFRYNISKVPDGKYGSYKTHGWTGMINEIVRSRADLGVGAFQITPERAGAVDFTKPYITKGTTVVVKRPEHRIWIFQFLLPLSNVVWSAIFIAFVSTSLMLFAVSRVNSDRQAKYAHNLRESFWYIWGTLLRGSLSGSPHAISSRIVSSAWWFFCLIVSSIYTANLAAFLTITVGDVDMNSAADLATQNIFDYGTVDGSQTAYFFEHTKMRHYATMWAYMFSLSPNSMVRNVDKGFARVNQGGYAFIWDSPVIRHKISNDCMLMEIGTPFDLKGYGFAYTKNAPYGEQLSMAILQLQDEGILYKLERKWWRPQNCPSHHQSAKTQSLDFETVSGMYVVILSGAVISVLLCVLQYIYGQLRRKRKLRQTKSKQTDNFRTQELGEEFRRTAYTSADTEQREKRDNNHDEITYANHSPLHYTPSSDWN</sequence>
<keyword evidence="8" id="KW-0675">Receptor</keyword>
<dbReference type="RefSeq" id="XP_055894614.1">
    <property type="nucleotide sequence ID" value="XM_056038639.1"/>
</dbReference>
<evidence type="ECO:0000256" key="11">
    <source>
        <dbReference type="ARBA" id="ARBA00023286"/>
    </source>
</evidence>
<feature type="transmembrane region" description="Helical" evidence="15">
    <location>
        <begin position="670"/>
        <end position="692"/>
    </location>
</feature>
<evidence type="ECO:0000256" key="14">
    <source>
        <dbReference type="SAM" id="MobiDB-lite"/>
    </source>
</evidence>
<evidence type="ECO:0000256" key="8">
    <source>
        <dbReference type="ARBA" id="ARBA00023170"/>
    </source>
</evidence>
<keyword evidence="2" id="KW-0813">Transport</keyword>
<evidence type="ECO:0000256" key="3">
    <source>
        <dbReference type="ARBA" id="ARBA00022692"/>
    </source>
</evidence>
<evidence type="ECO:0000259" key="16">
    <source>
        <dbReference type="SMART" id="SM00079"/>
    </source>
</evidence>
<evidence type="ECO:0000256" key="9">
    <source>
        <dbReference type="ARBA" id="ARBA00023180"/>
    </source>
</evidence>
<evidence type="ECO:0000256" key="2">
    <source>
        <dbReference type="ARBA" id="ARBA00022448"/>
    </source>
</evidence>
<feature type="domain" description="Ionotropic glutamate receptor L-glutamate and glycine-binding" evidence="17">
    <location>
        <begin position="494"/>
        <end position="551"/>
    </location>
</feature>
<evidence type="ECO:0000256" key="15">
    <source>
        <dbReference type="SAM" id="Phobius"/>
    </source>
</evidence>
<dbReference type="Pfam" id="PF00060">
    <property type="entry name" value="Lig_chan"/>
    <property type="match status" value="1"/>
</dbReference>
<dbReference type="Gene3D" id="3.40.50.2300">
    <property type="match status" value="2"/>
</dbReference>
<dbReference type="OrthoDB" id="5984008at2759"/>
<dbReference type="Gene3D" id="3.40.190.10">
    <property type="entry name" value="Periplasmic binding protein-like II"/>
    <property type="match status" value="2"/>
</dbReference>
<accession>A0A9W3B567</accession>
<dbReference type="PANTHER" id="PTHR18966">
    <property type="entry name" value="IONOTROPIC GLUTAMATE RECEPTOR"/>
    <property type="match status" value="1"/>
</dbReference>
<protein>
    <submittedName>
        <fullName evidence="19">Glutamate receptor ionotropic, kainate 1-like isoform X1</fullName>
    </submittedName>
</protein>
<dbReference type="InterPro" id="IPR001828">
    <property type="entry name" value="ANF_lig-bd_rcpt"/>
</dbReference>
<evidence type="ECO:0000256" key="13">
    <source>
        <dbReference type="ARBA" id="ARBA00034100"/>
    </source>
</evidence>
<evidence type="ECO:0000256" key="5">
    <source>
        <dbReference type="ARBA" id="ARBA00023018"/>
    </source>
</evidence>
<dbReference type="FunFam" id="3.40.190.10:FF:000024">
    <property type="entry name" value="Glutamate receptor, ionotropic, delta 1"/>
    <property type="match status" value="1"/>
</dbReference>
<organism evidence="18 19">
    <name type="scientific">Biomphalaria glabrata</name>
    <name type="common">Bloodfluke planorb</name>
    <name type="synonym">Freshwater snail</name>
    <dbReference type="NCBI Taxonomy" id="6526"/>
    <lineage>
        <taxon>Eukaryota</taxon>
        <taxon>Metazoa</taxon>
        <taxon>Spiralia</taxon>
        <taxon>Lophotrochozoa</taxon>
        <taxon>Mollusca</taxon>
        <taxon>Gastropoda</taxon>
        <taxon>Heterobranchia</taxon>
        <taxon>Euthyneura</taxon>
        <taxon>Panpulmonata</taxon>
        <taxon>Hygrophila</taxon>
        <taxon>Lymnaeoidea</taxon>
        <taxon>Planorbidae</taxon>
        <taxon>Biomphalaria</taxon>
    </lineage>
</organism>
<dbReference type="SMART" id="SM00918">
    <property type="entry name" value="Lig_chan-Glu_bd"/>
    <property type="match status" value="1"/>
</dbReference>
<feature type="transmembrane region" description="Helical" evidence="15">
    <location>
        <begin position="855"/>
        <end position="876"/>
    </location>
</feature>
<keyword evidence="11" id="KW-1071">Ligand-gated ion channel</keyword>
<keyword evidence="9" id="KW-0325">Glycoprotein</keyword>
<name>A0A9W3B567_BIOGL</name>
<dbReference type="InterPro" id="IPR028082">
    <property type="entry name" value="Peripla_BP_I"/>
</dbReference>
<evidence type="ECO:0000256" key="12">
    <source>
        <dbReference type="ARBA" id="ARBA00023303"/>
    </source>
</evidence>
<dbReference type="InterPro" id="IPR015683">
    <property type="entry name" value="Ionotropic_Glu_rcpt"/>
</dbReference>
<keyword evidence="6" id="KW-0406">Ion transport</keyword>
<comment type="subcellular location">
    <subcellularLocation>
        <location evidence="1">Membrane</location>
        <topology evidence="1">Multi-pass membrane protein</topology>
    </subcellularLocation>
    <subcellularLocation>
        <location evidence="13">Postsynaptic cell membrane</location>
    </subcellularLocation>
</comment>
<reference evidence="19" key="1">
    <citation type="submission" date="2025-08" db="UniProtKB">
        <authorList>
            <consortium name="RefSeq"/>
        </authorList>
    </citation>
    <scope>IDENTIFICATION</scope>
</reference>
<dbReference type="SUPFAM" id="SSF53850">
    <property type="entry name" value="Periplasmic binding protein-like II"/>
    <property type="match status" value="1"/>
</dbReference>
<dbReference type="FunFam" id="1.10.287.70:FF:000143">
    <property type="entry name" value="Probable glutamate receptor"/>
    <property type="match status" value="1"/>
</dbReference>
<dbReference type="InterPro" id="IPR001320">
    <property type="entry name" value="Iontro_rcpt_C"/>
</dbReference>
<dbReference type="Gene3D" id="1.10.287.70">
    <property type="match status" value="1"/>
</dbReference>
<dbReference type="SUPFAM" id="SSF53822">
    <property type="entry name" value="Periplasmic binding protein-like I"/>
    <property type="match status" value="1"/>
</dbReference>
<evidence type="ECO:0000256" key="7">
    <source>
        <dbReference type="ARBA" id="ARBA00023136"/>
    </source>
</evidence>
<evidence type="ECO:0000256" key="10">
    <source>
        <dbReference type="ARBA" id="ARBA00023257"/>
    </source>
</evidence>
<dbReference type="Proteomes" id="UP001165740">
    <property type="component" value="Chromosome 8"/>
</dbReference>
<keyword evidence="18" id="KW-1185">Reference proteome</keyword>
<dbReference type="GO" id="GO:0045211">
    <property type="term" value="C:postsynaptic membrane"/>
    <property type="evidence" value="ECO:0007669"/>
    <property type="project" value="UniProtKB-SubCell"/>
</dbReference>
<evidence type="ECO:0000259" key="17">
    <source>
        <dbReference type="SMART" id="SM00918"/>
    </source>
</evidence>
<feature type="region of interest" description="Disordered" evidence="14">
    <location>
        <begin position="907"/>
        <end position="945"/>
    </location>
</feature>
<keyword evidence="4 15" id="KW-1133">Transmembrane helix</keyword>
<dbReference type="Pfam" id="PF10613">
    <property type="entry name" value="Lig_chan-Glu_bd"/>
    <property type="match status" value="1"/>
</dbReference>
<feature type="domain" description="Ionotropic glutamate receptor C-terminal" evidence="16">
    <location>
        <begin position="484"/>
        <end position="832"/>
    </location>
</feature>
<dbReference type="GO" id="GO:0015276">
    <property type="term" value="F:ligand-gated monoatomic ion channel activity"/>
    <property type="evidence" value="ECO:0007669"/>
    <property type="project" value="InterPro"/>
</dbReference>
<keyword evidence="7 15" id="KW-0472">Membrane</keyword>